<dbReference type="EMBL" id="CP098747">
    <property type="protein sequence ID" value="USG63027.1"/>
    <property type="molecule type" value="Genomic_DNA"/>
</dbReference>
<dbReference type="Proteomes" id="UP001056291">
    <property type="component" value="Chromosome"/>
</dbReference>
<protein>
    <submittedName>
        <fullName evidence="2">Uncharacterized protein</fullName>
    </submittedName>
</protein>
<evidence type="ECO:0000313" key="2">
    <source>
        <dbReference type="EMBL" id="USG63027.1"/>
    </source>
</evidence>
<proteinExistence type="predicted"/>
<organism evidence="2 3">
    <name type="scientific">Sneathiella marina</name>
    <dbReference type="NCBI Taxonomy" id="2950108"/>
    <lineage>
        <taxon>Bacteria</taxon>
        <taxon>Pseudomonadati</taxon>
        <taxon>Pseudomonadota</taxon>
        <taxon>Alphaproteobacteria</taxon>
        <taxon>Sneathiellales</taxon>
        <taxon>Sneathiellaceae</taxon>
        <taxon>Sneathiella</taxon>
    </lineage>
</organism>
<evidence type="ECO:0000313" key="3">
    <source>
        <dbReference type="Proteomes" id="UP001056291"/>
    </source>
</evidence>
<accession>A0ABY4W781</accession>
<sequence length="110" mass="12463">MPRLQAPNFQKSAFCLSLLLVMGSVSHAIAESCEPEFKIELDKLEIPEERIKNSYTIDIYETSGSRVSRVEGWVDFNDCKGNLVVKFDRSCLFDNSYTTTECTVPGVKKF</sequence>
<feature type="chain" id="PRO_5045385969" evidence="1">
    <location>
        <begin position="31"/>
        <end position="110"/>
    </location>
</feature>
<reference evidence="2" key="1">
    <citation type="submission" date="2022-06" db="EMBL/GenBank/DDBJ databases">
        <title>Sneathiella actinostolidae sp. nov., isolated from a sea anemonein the Western Pacific Ocean.</title>
        <authorList>
            <person name="Wei M.J."/>
        </authorList>
    </citation>
    <scope>NUCLEOTIDE SEQUENCE</scope>
    <source>
        <strain evidence="2">PHK-P5</strain>
    </source>
</reference>
<evidence type="ECO:0000256" key="1">
    <source>
        <dbReference type="SAM" id="SignalP"/>
    </source>
</evidence>
<keyword evidence="3" id="KW-1185">Reference proteome</keyword>
<name>A0ABY4W781_9PROT</name>
<dbReference type="RefSeq" id="WP_251937486.1">
    <property type="nucleotide sequence ID" value="NZ_CP098747.1"/>
</dbReference>
<feature type="signal peptide" evidence="1">
    <location>
        <begin position="1"/>
        <end position="30"/>
    </location>
</feature>
<keyword evidence="1" id="KW-0732">Signal</keyword>
<gene>
    <name evidence="2" type="ORF">NBZ79_08550</name>
</gene>